<dbReference type="RefSeq" id="WP_267304139.1">
    <property type="nucleotide sequence ID" value="NZ_JAOQJX010000015.1"/>
</dbReference>
<evidence type="ECO:0000313" key="3">
    <source>
        <dbReference type="Proteomes" id="UP001652394"/>
    </source>
</evidence>
<reference evidence="2 3" key="1">
    <citation type="journal article" date="2021" name="ISME Commun">
        <title>Automated analysis of genomic sequences facilitates high-throughput and comprehensive description of bacteria.</title>
        <authorList>
            <person name="Hitch T.C.A."/>
        </authorList>
    </citation>
    <scope>NUCLEOTIDE SEQUENCE [LARGE SCALE GENOMIC DNA]</scope>
    <source>
        <strain evidence="2 3">H2_18</strain>
    </source>
</reference>
<comment type="caution">
    <text evidence="2">The sequence shown here is derived from an EMBL/GenBank/DDBJ whole genome shotgun (WGS) entry which is preliminary data.</text>
</comment>
<dbReference type="InterPro" id="IPR013557">
    <property type="entry name" value="AntA/B_antirep"/>
</dbReference>
<dbReference type="EMBL" id="JAOQJX010000015">
    <property type="protein sequence ID" value="MCU6748033.1"/>
    <property type="molecule type" value="Genomic_DNA"/>
</dbReference>
<dbReference type="PANTHER" id="PTHR36180:SF1">
    <property type="entry name" value="ANTA_ANTB ANTIREPRESSOR DOMAIN-CONTAINING PROTEIN"/>
    <property type="match status" value="1"/>
</dbReference>
<feature type="domain" description="AntA/AntB antirepressor" evidence="1">
    <location>
        <begin position="24"/>
        <end position="93"/>
    </location>
</feature>
<protein>
    <submittedName>
        <fullName evidence="2">AntA/AntB antirepressor family protein</fullName>
    </submittedName>
</protein>
<dbReference type="Pfam" id="PF08346">
    <property type="entry name" value="AntA"/>
    <property type="match status" value="1"/>
</dbReference>
<accession>A0ABT2TCN6</accession>
<name>A0ABT2TCN6_9FIRM</name>
<gene>
    <name evidence="2" type="ORF">OCV51_10285</name>
</gene>
<keyword evidence="3" id="KW-1185">Reference proteome</keyword>
<dbReference type="PANTHER" id="PTHR36180">
    <property type="entry name" value="DNA-BINDING PROTEIN-RELATED-RELATED"/>
    <property type="match status" value="1"/>
</dbReference>
<sequence length="268" mass="31026">MNDLRIIENDLVPVYETDKGVKVVYGKDLHKSLEVKTDFSTWVKRRFSECDAEENKEFELLPIFGENPMGGRPQTEYIIKLDTAKEMAMLERNDKGKQVRKYFIAVEEKYKQGVVDRSQLSPQLQSLYGLIETQARQELEQKRIAEEQKKQSEQIQKVEDTVTTIKEILTEPIGDWKAEINSRVREISIKSGVDYQTLYGQLYGELETTAHCSLKRLQDNKKARMEKAGNTKTAIKDATTKIAIIFEKPQLKAIFENIVKRYAMKYCA</sequence>
<proteinExistence type="predicted"/>
<dbReference type="Proteomes" id="UP001652394">
    <property type="component" value="Unassembled WGS sequence"/>
</dbReference>
<evidence type="ECO:0000259" key="1">
    <source>
        <dbReference type="Pfam" id="PF08346"/>
    </source>
</evidence>
<evidence type="ECO:0000313" key="2">
    <source>
        <dbReference type="EMBL" id="MCU6748033.1"/>
    </source>
</evidence>
<organism evidence="2 3">
    <name type="scientific">Faecalicatena acetigenes</name>
    <dbReference type="NCBI Taxonomy" id="2981790"/>
    <lineage>
        <taxon>Bacteria</taxon>
        <taxon>Bacillati</taxon>
        <taxon>Bacillota</taxon>
        <taxon>Clostridia</taxon>
        <taxon>Lachnospirales</taxon>
        <taxon>Lachnospiraceae</taxon>
        <taxon>Faecalicatena</taxon>
    </lineage>
</organism>